<comment type="caution">
    <text evidence="1">The sequence shown here is derived from an EMBL/GenBank/DDBJ whole genome shotgun (WGS) entry which is preliminary data.</text>
</comment>
<gene>
    <name evidence="1" type="ORF">V0U79_09350</name>
</gene>
<evidence type="ECO:0000313" key="1">
    <source>
        <dbReference type="EMBL" id="MEE2526572.1"/>
    </source>
</evidence>
<name>A0ABU7LRN0_9PROT</name>
<proteinExistence type="predicted"/>
<reference evidence="1 2" key="1">
    <citation type="submission" date="2024-01" db="EMBL/GenBank/DDBJ databases">
        <title>Hyphobacterium bacterium isolated from marine sediment.</title>
        <authorList>
            <person name="Zhao S."/>
        </authorList>
    </citation>
    <scope>NUCLEOTIDE SEQUENCE [LARGE SCALE GENOMIC DNA]</scope>
    <source>
        <strain evidence="2">HN65</strain>
    </source>
</reference>
<dbReference type="Pfam" id="PF19541">
    <property type="entry name" value="DUF6065"/>
    <property type="match status" value="1"/>
</dbReference>
<protein>
    <submittedName>
        <fullName evidence="1">DUF6065 family protein</fullName>
    </submittedName>
</protein>
<dbReference type="EMBL" id="JAZDRP010000005">
    <property type="protein sequence ID" value="MEE2526572.1"/>
    <property type="molecule type" value="Genomic_DNA"/>
</dbReference>
<dbReference type="InterPro" id="IPR045709">
    <property type="entry name" value="DUF6065"/>
</dbReference>
<dbReference type="Proteomes" id="UP001354971">
    <property type="component" value="Unassembled WGS sequence"/>
</dbReference>
<sequence length="248" mass="28655">MRLTLYPLSNEEPPIRPADSRRQWMDDTPESFAYRCLPLAIANQHGWEVLTPTAFEAEWNGGNRPEDVIIRFDTPPGARLTGGPLANFGSGVLTFELHFLIRTPPGWNTFVTGPMNGLKHGIAPLSGVIETDWSPYSFTMNWRFTRPGKVRFEAGEAIAHFFPVRRDVFERFDPVIENIHSEPRTFEQFETWRKSRGDFMKRLAALEDHAVEEKWQKTYYRGLRPDGSTAIRDHKIKLRVKPFRKPAK</sequence>
<dbReference type="RefSeq" id="WP_330199235.1">
    <property type="nucleotide sequence ID" value="NZ_JAZDRP010000005.1"/>
</dbReference>
<accession>A0ABU7LRN0</accession>
<organism evidence="1 2">
    <name type="scientific">Hyphobacterium lacteum</name>
    <dbReference type="NCBI Taxonomy" id="3116575"/>
    <lineage>
        <taxon>Bacteria</taxon>
        <taxon>Pseudomonadati</taxon>
        <taxon>Pseudomonadota</taxon>
        <taxon>Alphaproteobacteria</taxon>
        <taxon>Maricaulales</taxon>
        <taxon>Maricaulaceae</taxon>
        <taxon>Hyphobacterium</taxon>
    </lineage>
</organism>
<evidence type="ECO:0000313" key="2">
    <source>
        <dbReference type="Proteomes" id="UP001354971"/>
    </source>
</evidence>
<keyword evidence="2" id="KW-1185">Reference proteome</keyword>